<protein>
    <recommendedName>
        <fullName evidence="3">GAF domain-containing protein</fullName>
    </recommendedName>
</protein>
<dbReference type="SUPFAM" id="SSF55781">
    <property type="entry name" value="GAF domain-like"/>
    <property type="match status" value="1"/>
</dbReference>
<accession>A0A0B4EIV5</accession>
<dbReference type="Proteomes" id="UP000031196">
    <property type="component" value="Unassembled WGS sequence"/>
</dbReference>
<evidence type="ECO:0008006" key="3">
    <source>
        <dbReference type="Google" id="ProtNLM"/>
    </source>
</evidence>
<evidence type="ECO:0000313" key="2">
    <source>
        <dbReference type="Proteomes" id="UP000031196"/>
    </source>
</evidence>
<evidence type="ECO:0000313" key="1">
    <source>
        <dbReference type="EMBL" id="KIC66608.1"/>
    </source>
</evidence>
<dbReference type="EMBL" id="JWTB01000020">
    <property type="protein sequence ID" value="KIC66608.1"/>
    <property type="molecule type" value="Genomic_DNA"/>
</dbReference>
<reference evidence="1 2" key="1">
    <citation type="submission" date="2014-12" db="EMBL/GenBank/DDBJ databases">
        <title>Genome sequencing of Arthrobacter phenanthrenivorans SWC37.</title>
        <authorList>
            <person name="Tan P.W."/>
            <person name="Chan K.-G."/>
        </authorList>
    </citation>
    <scope>NUCLEOTIDE SEQUENCE [LARGE SCALE GENOMIC DNA]</scope>
    <source>
        <strain evidence="1 2">SWC37</strain>
    </source>
</reference>
<name>A0A0B4EIV5_PSEPS</name>
<gene>
    <name evidence="1" type="ORF">RM50_11160</name>
</gene>
<sequence>MSSQFESFDDVYASARENVGVRLFTASVIADEGSSMARIYTTHPEVYPVGGKKTLEGDTNPVWLEQVLIGQQPFLGADREAVRAFFFDSGIIESLGCGAIVNVPVVSGGRTIGSMNFLAPEGSYDQSSVDAAVEVARRSVQLLEDALAATS</sequence>
<proteinExistence type="predicted"/>
<comment type="caution">
    <text evidence="1">The sequence shown here is derived from an EMBL/GenBank/DDBJ whole genome shotgun (WGS) entry which is preliminary data.</text>
</comment>
<dbReference type="OrthoDB" id="7066078at2"/>
<dbReference type="RefSeq" id="WP_043452570.1">
    <property type="nucleotide sequence ID" value="NZ_JWTB01000020.1"/>
</dbReference>
<organism evidence="1 2">
    <name type="scientific">Pseudarthrobacter phenanthrenivorans</name>
    <name type="common">Arthrobacter phenanthrenivorans</name>
    <dbReference type="NCBI Taxonomy" id="361575"/>
    <lineage>
        <taxon>Bacteria</taxon>
        <taxon>Bacillati</taxon>
        <taxon>Actinomycetota</taxon>
        <taxon>Actinomycetes</taxon>
        <taxon>Micrococcales</taxon>
        <taxon>Micrococcaceae</taxon>
        <taxon>Pseudarthrobacter</taxon>
    </lineage>
</organism>
<dbReference type="AlphaFoldDB" id="A0A0B4EIV5"/>